<dbReference type="PANTHER" id="PTHR48475">
    <property type="entry name" value="RIBONUCLEASE H"/>
    <property type="match status" value="1"/>
</dbReference>
<dbReference type="EMBL" id="BQNB010017136">
    <property type="protein sequence ID" value="GJT59747.1"/>
    <property type="molecule type" value="Genomic_DNA"/>
</dbReference>
<dbReference type="Gene3D" id="3.30.420.10">
    <property type="entry name" value="Ribonuclease H-like superfamily/Ribonuclease H"/>
    <property type="match status" value="1"/>
</dbReference>
<feature type="domain" description="Integrase catalytic" evidence="7">
    <location>
        <begin position="144"/>
        <end position="295"/>
    </location>
</feature>
<evidence type="ECO:0000256" key="1">
    <source>
        <dbReference type="ARBA" id="ARBA00022679"/>
    </source>
</evidence>
<dbReference type="Pfam" id="PF17917">
    <property type="entry name" value="RT_RNaseH"/>
    <property type="match status" value="1"/>
</dbReference>
<dbReference type="InterPro" id="IPR012337">
    <property type="entry name" value="RNaseH-like_sf"/>
</dbReference>
<reference evidence="8" key="2">
    <citation type="submission" date="2022-01" db="EMBL/GenBank/DDBJ databases">
        <authorList>
            <person name="Yamashiro T."/>
            <person name="Shiraishi A."/>
            <person name="Satake H."/>
            <person name="Nakayama K."/>
        </authorList>
    </citation>
    <scope>NUCLEOTIDE SEQUENCE</scope>
</reference>
<proteinExistence type="predicted"/>
<reference evidence="8" key="1">
    <citation type="journal article" date="2022" name="Int. J. Mol. Sci.">
        <title>Draft Genome of Tanacetum Coccineum: Genomic Comparison of Closely Related Tanacetum-Family Plants.</title>
        <authorList>
            <person name="Yamashiro T."/>
            <person name="Shiraishi A."/>
            <person name="Nakayama K."/>
            <person name="Satake H."/>
        </authorList>
    </citation>
    <scope>NUCLEOTIDE SEQUENCE</scope>
</reference>
<keyword evidence="1" id="KW-0808">Transferase</keyword>
<evidence type="ECO:0000256" key="3">
    <source>
        <dbReference type="ARBA" id="ARBA00022722"/>
    </source>
</evidence>
<name>A0ABQ5F908_9ASTR</name>
<dbReference type="InterPro" id="IPR041373">
    <property type="entry name" value="RT_RNaseH"/>
</dbReference>
<dbReference type="InterPro" id="IPR001584">
    <property type="entry name" value="Integrase_cat-core"/>
</dbReference>
<evidence type="ECO:0000313" key="8">
    <source>
        <dbReference type="EMBL" id="GJT59747.1"/>
    </source>
</evidence>
<dbReference type="PANTHER" id="PTHR48475:SF2">
    <property type="entry name" value="RIBONUCLEASE H"/>
    <property type="match status" value="1"/>
</dbReference>
<gene>
    <name evidence="8" type="ORF">Tco_1003280</name>
</gene>
<dbReference type="InterPro" id="IPR036397">
    <property type="entry name" value="RNaseH_sf"/>
</dbReference>
<evidence type="ECO:0000256" key="2">
    <source>
        <dbReference type="ARBA" id="ARBA00022695"/>
    </source>
</evidence>
<dbReference type="PROSITE" id="PS50994">
    <property type="entry name" value="INTEGRASE"/>
    <property type="match status" value="1"/>
</dbReference>
<organism evidence="8 9">
    <name type="scientific">Tanacetum coccineum</name>
    <dbReference type="NCBI Taxonomy" id="301880"/>
    <lineage>
        <taxon>Eukaryota</taxon>
        <taxon>Viridiplantae</taxon>
        <taxon>Streptophyta</taxon>
        <taxon>Embryophyta</taxon>
        <taxon>Tracheophyta</taxon>
        <taxon>Spermatophyta</taxon>
        <taxon>Magnoliopsida</taxon>
        <taxon>eudicotyledons</taxon>
        <taxon>Gunneridae</taxon>
        <taxon>Pentapetalae</taxon>
        <taxon>asterids</taxon>
        <taxon>campanulids</taxon>
        <taxon>Asterales</taxon>
        <taxon>Asteraceae</taxon>
        <taxon>Asteroideae</taxon>
        <taxon>Anthemideae</taxon>
        <taxon>Anthemidinae</taxon>
        <taxon>Tanacetum</taxon>
    </lineage>
</organism>
<keyword evidence="4" id="KW-0255">Endonuclease</keyword>
<keyword evidence="3" id="KW-0540">Nuclease</keyword>
<evidence type="ECO:0000256" key="6">
    <source>
        <dbReference type="ARBA" id="ARBA00022918"/>
    </source>
</evidence>
<evidence type="ECO:0000313" key="9">
    <source>
        <dbReference type="Proteomes" id="UP001151760"/>
    </source>
</evidence>
<dbReference type="GO" id="GO:0003964">
    <property type="term" value="F:RNA-directed DNA polymerase activity"/>
    <property type="evidence" value="ECO:0007669"/>
    <property type="project" value="UniProtKB-KW"/>
</dbReference>
<keyword evidence="9" id="KW-1185">Reference proteome</keyword>
<dbReference type="SUPFAM" id="SSF53098">
    <property type="entry name" value="Ribonuclease H-like"/>
    <property type="match status" value="1"/>
</dbReference>
<evidence type="ECO:0000256" key="4">
    <source>
        <dbReference type="ARBA" id="ARBA00022759"/>
    </source>
</evidence>
<protein>
    <submittedName>
        <fullName evidence="8">Reverse transcriptase domain-containing protein</fullName>
    </submittedName>
</protein>
<keyword evidence="5" id="KW-0378">Hydrolase</keyword>
<comment type="caution">
    <text evidence="8">The sequence shown here is derived from an EMBL/GenBank/DDBJ whole genome shotgun (WGS) entry which is preliminary data.</text>
</comment>
<keyword evidence="2" id="KW-0548">Nucleotidyltransferase</keyword>
<accession>A0ABQ5F908</accession>
<sequence>MEKLVLSLLHATRRLRRYFQAHPIVIITEQPIKQILSRTKNSGRMAKWAMELGEHDINYRPRTSIKGQILTDIILERPREDSPATGILSPEGAKFTYALRFEFDVSNNEAEYEVLIVGLRKEQSMIKYLEKARTLIRGFKTFLIEQVPRSENKGDLGVVEEEGYTLMTPLFDFLTEGTLPAEAKKARALTSTTSPWPFYKWGIDISGPFPEAQGEIVSDNEKQFAENPFKDWCEKLNIKQRFASVKHPQTNDLVERANIFLGEVIKARLDKGSKDWIEGVLHVLWAHRTMIKSSN</sequence>
<dbReference type="Proteomes" id="UP001151760">
    <property type="component" value="Unassembled WGS sequence"/>
</dbReference>
<evidence type="ECO:0000256" key="5">
    <source>
        <dbReference type="ARBA" id="ARBA00022801"/>
    </source>
</evidence>
<keyword evidence="6 8" id="KW-0695">RNA-directed DNA polymerase</keyword>
<evidence type="ECO:0000259" key="7">
    <source>
        <dbReference type="PROSITE" id="PS50994"/>
    </source>
</evidence>